<dbReference type="PANTHER" id="PTHR46699:SF6">
    <property type="entry name" value="PLASTID-LIPID-ASSOCIATED PROTEIN 14, CHLOROPLASTIC-RELATED"/>
    <property type="match status" value="1"/>
</dbReference>
<dbReference type="SMART" id="SM00220">
    <property type="entry name" value="S_TKc"/>
    <property type="match status" value="1"/>
</dbReference>
<dbReference type="Proteomes" id="UP001202328">
    <property type="component" value="Unassembled WGS sequence"/>
</dbReference>
<comment type="caution">
    <text evidence="7">The sequence shown here is derived from an EMBL/GenBank/DDBJ whole genome shotgun (WGS) entry which is preliminary data.</text>
</comment>
<keyword evidence="5" id="KW-0812">Transmembrane</keyword>
<dbReference type="EMBL" id="JAJJMB010011676">
    <property type="protein sequence ID" value="KAI3900769.1"/>
    <property type="molecule type" value="Genomic_DNA"/>
</dbReference>
<keyword evidence="8" id="KW-1185">Reference proteome</keyword>
<protein>
    <recommendedName>
        <fullName evidence="6">Protein kinase domain-containing protein</fullName>
    </recommendedName>
</protein>
<keyword evidence="5" id="KW-0472">Membrane</keyword>
<evidence type="ECO:0000256" key="3">
    <source>
        <dbReference type="ARBA" id="ARBA00022946"/>
    </source>
</evidence>
<accession>A0AAD4XDK9</accession>
<evidence type="ECO:0000256" key="5">
    <source>
        <dbReference type="SAM" id="Phobius"/>
    </source>
</evidence>
<organism evidence="7 8">
    <name type="scientific">Papaver atlanticum</name>
    <dbReference type="NCBI Taxonomy" id="357466"/>
    <lineage>
        <taxon>Eukaryota</taxon>
        <taxon>Viridiplantae</taxon>
        <taxon>Streptophyta</taxon>
        <taxon>Embryophyta</taxon>
        <taxon>Tracheophyta</taxon>
        <taxon>Spermatophyta</taxon>
        <taxon>Magnoliopsida</taxon>
        <taxon>Ranunculales</taxon>
        <taxon>Papaveraceae</taxon>
        <taxon>Papaveroideae</taxon>
        <taxon>Papaver</taxon>
    </lineage>
</organism>
<keyword evidence="5" id="KW-1133">Transmembrane helix</keyword>
<gene>
    <name evidence="7" type="ORF">MKW98_012493</name>
</gene>
<feature type="transmembrane region" description="Helical" evidence="5">
    <location>
        <begin position="21"/>
        <end position="44"/>
    </location>
</feature>
<evidence type="ECO:0000256" key="1">
    <source>
        <dbReference type="ARBA" id="ARBA00004474"/>
    </source>
</evidence>
<evidence type="ECO:0000259" key="6">
    <source>
        <dbReference type="PROSITE" id="PS50011"/>
    </source>
</evidence>
<reference evidence="7" key="1">
    <citation type="submission" date="2022-04" db="EMBL/GenBank/DDBJ databases">
        <title>A functionally conserved STORR gene fusion in Papaver species that diverged 16.8 million years ago.</title>
        <authorList>
            <person name="Catania T."/>
        </authorList>
    </citation>
    <scope>NUCLEOTIDE SEQUENCE</scope>
    <source>
        <strain evidence="7">S-188037</strain>
    </source>
</reference>
<dbReference type="GO" id="GO:0009536">
    <property type="term" value="C:plastid"/>
    <property type="evidence" value="ECO:0007669"/>
    <property type="project" value="UniProtKB-SubCell"/>
</dbReference>
<keyword evidence="3" id="KW-0809">Transit peptide</keyword>
<dbReference type="InterPro" id="IPR000719">
    <property type="entry name" value="Prot_kinase_dom"/>
</dbReference>
<evidence type="ECO:0000313" key="7">
    <source>
        <dbReference type="EMBL" id="KAI3900769.1"/>
    </source>
</evidence>
<feature type="domain" description="Protein kinase" evidence="6">
    <location>
        <begin position="121"/>
        <end position="432"/>
    </location>
</feature>
<feature type="region of interest" description="Disordered" evidence="4">
    <location>
        <begin position="591"/>
        <end position="620"/>
    </location>
</feature>
<evidence type="ECO:0000313" key="8">
    <source>
        <dbReference type="Proteomes" id="UP001202328"/>
    </source>
</evidence>
<dbReference type="GO" id="GO:0005524">
    <property type="term" value="F:ATP binding"/>
    <property type="evidence" value="ECO:0007669"/>
    <property type="project" value="InterPro"/>
</dbReference>
<dbReference type="Pfam" id="PF04755">
    <property type="entry name" value="PAP_fibrillin"/>
    <property type="match status" value="1"/>
</dbReference>
<dbReference type="PANTHER" id="PTHR46699">
    <property type="entry name" value="SERINE/THREONINE-PROTEIN KINASE STN8, CHLOROPLASTIC-RELATED"/>
    <property type="match status" value="1"/>
</dbReference>
<dbReference type="PROSITE" id="PS50011">
    <property type="entry name" value="PROTEIN_KINASE_DOM"/>
    <property type="match status" value="1"/>
</dbReference>
<sequence>MRRTHAVNSLAFPHTQPSQSHLFCFSLLLVVVFCNLMALCGIGFNSGLNGIGFKQYSRKSSSLILIKPTASTHLVRRKSNNPVWRRGSKINCSTKKDDQIVEPVPVDEKLVPVMKFKMSDFTICDCTSVGLGGRADEIVFEAIVNNPQSPLYNSRVVLRRYTSSQAQRRGKRAIEVLKKLARRKLLYHSYSMQVHGYVASSGSTNESSFTLVHGYHGSYSLRHWLQLPDWLPTLEATLALDEESVRKVGDDKVGGSAISRKLRLIRILMRDLLVGVNYLHSHGLAHTELKLENVHISPLDRHIKVGILGNSSDFYEDNPGNSTLDANMDRRQMMIAFDMRCVGFMMAKIVLRELMDPIVFMTFKSFLTKGNQPSCLREFLLPILCKNSPSGNAGLQLLDRNWGAGWNLLSSLLATKPSERIHCLDALRHPFLCGPRWRVYPPMDMIRWGLGSTAVRITEEYIYGRHQRSRLAHFIELMEMLNPNQEPKNWLKFLPGKWRLLYSTGRHIGLTLRQPSTRVLIGDVYLSIVQASDTIDTITLTSNINFSVLVGPDWPHEKRGISGKLKVDSLVRVTAGKRKYLKEETSEAKNTLYSSNTKDQVAQKPSKNWRRASPVKEPPSSLPVAKLASGEIEVTMNLNDSSLQKVNIAKNVIQEVRTLVPPEIFDVSKLVCGTFLDSRLLVLRGVNGSALLFTRSCR</sequence>
<dbReference type="AlphaFoldDB" id="A0AAD4XDK9"/>
<comment type="subcellular location">
    <subcellularLocation>
        <location evidence="1">Plastid</location>
    </subcellularLocation>
</comment>
<keyword evidence="2" id="KW-0934">Plastid</keyword>
<feature type="compositionally biased region" description="Polar residues" evidence="4">
    <location>
        <begin position="591"/>
        <end position="606"/>
    </location>
</feature>
<dbReference type="Gene3D" id="1.10.510.10">
    <property type="entry name" value="Transferase(Phosphotransferase) domain 1"/>
    <property type="match status" value="1"/>
</dbReference>
<name>A0AAD4XDK9_9MAGN</name>
<evidence type="ECO:0000256" key="4">
    <source>
        <dbReference type="SAM" id="MobiDB-lite"/>
    </source>
</evidence>
<dbReference type="InterPro" id="IPR006843">
    <property type="entry name" value="PAP/fibrillin_dom"/>
</dbReference>
<dbReference type="InterPro" id="IPR011009">
    <property type="entry name" value="Kinase-like_dom_sf"/>
</dbReference>
<evidence type="ECO:0000256" key="2">
    <source>
        <dbReference type="ARBA" id="ARBA00022640"/>
    </source>
</evidence>
<dbReference type="SUPFAM" id="SSF56112">
    <property type="entry name" value="Protein kinase-like (PK-like)"/>
    <property type="match status" value="1"/>
</dbReference>
<proteinExistence type="predicted"/>
<dbReference type="GO" id="GO:0004672">
    <property type="term" value="F:protein kinase activity"/>
    <property type="evidence" value="ECO:0007669"/>
    <property type="project" value="InterPro"/>
</dbReference>